<dbReference type="GO" id="GO:0042597">
    <property type="term" value="C:periplasmic space"/>
    <property type="evidence" value="ECO:0007669"/>
    <property type="project" value="InterPro"/>
</dbReference>
<feature type="transmembrane region" description="Helical" evidence="5">
    <location>
        <begin position="165"/>
        <end position="182"/>
    </location>
</feature>
<dbReference type="GO" id="GO:0030313">
    <property type="term" value="C:cell envelope"/>
    <property type="evidence" value="ECO:0007669"/>
    <property type="project" value="UniProtKB-SubCell"/>
</dbReference>
<evidence type="ECO:0000256" key="1">
    <source>
        <dbReference type="ARBA" id="ARBA00004196"/>
    </source>
</evidence>
<dbReference type="Gene3D" id="2.60.40.1220">
    <property type="match status" value="1"/>
</dbReference>
<evidence type="ECO:0000313" key="7">
    <source>
        <dbReference type="EMBL" id="SDD30687.1"/>
    </source>
</evidence>
<dbReference type="OrthoDB" id="5242236at2"/>
<dbReference type="EMBL" id="FMZM01000007">
    <property type="protein sequence ID" value="SDD30687.1"/>
    <property type="molecule type" value="Genomic_DNA"/>
</dbReference>
<dbReference type="STRING" id="1045774.SAMN05421872_107139"/>
<organism evidence="7 8">
    <name type="scientific">Nocardioides lianchengensis</name>
    <dbReference type="NCBI Taxonomy" id="1045774"/>
    <lineage>
        <taxon>Bacteria</taxon>
        <taxon>Bacillati</taxon>
        <taxon>Actinomycetota</taxon>
        <taxon>Actinomycetes</taxon>
        <taxon>Propionibacteriales</taxon>
        <taxon>Nocardioidaceae</taxon>
        <taxon>Nocardioides</taxon>
    </lineage>
</organism>
<dbReference type="SUPFAM" id="SSF81296">
    <property type="entry name" value="E set domains"/>
    <property type="match status" value="1"/>
</dbReference>
<evidence type="ECO:0000256" key="4">
    <source>
        <dbReference type="ARBA" id="ARBA00023008"/>
    </source>
</evidence>
<dbReference type="InterPro" id="IPR007348">
    <property type="entry name" value="CopC_dom"/>
</dbReference>
<dbReference type="AlphaFoldDB" id="A0A1G6TQP0"/>
<reference evidence="7 8" key="1">
    <citation type="submission" date="2016-10" db="EMBL/GenBank/DDBJ databases">
        <authorList>
            <person name="de Groot N.N."/>
        </authorList>
    </citation>
    <scope>NUCLEOTIDE SEQUENCE [LARGE SCALE GENOMIC DNA]</scope>
    <source>
        <strain evidence="7 8">CGMCC 4.6858</strain>
    </source>
</reference>
<evidence type="ECO:0000256" key="2">
    <source>
        <dbReference type="ARBA" id="ARBA00022723"/>
    </source>
</evidence>
<keyword evidence="5" id="KW-1133">Transmembrane helix</keyword>
<dbReference type="RefSeq" id="WP_090857039.1">
    <property type="nucleotide sequence ID" value="NZ_FMZM01000007.1"/>
</dbReference>
<evidence type="ECO:0000256" key="5">
    <source>
        <dbReference type="SAM" id="Phobius"/>
    </source>
</evidence>
<dbReference type="PANTHER" id="PTHR34820:SF4">
    <property type="entry name" value="INNER MEMBRANE PROTEIN YEBZ"/>
    <property type="match status" value="1"/>
</dbReference>
<name>A0A1G6TQP0_9ACTN</name>
<evidence type="ECO:0000256" key="3">
    <source>
        <dbReference type="ARBA" id="ARBA00022729"/>
    </source>
</evidence>
<proteinExistence type="predicted"/>
<dbReference type="PANTHER" id="PTHR34820">
    <property type="entry name" value="INNER MEMBRANE PROTEIN YEBZ"/>
    <property type="match status" value="1"/>
</dbReference>
<gene>
    <name evidence="7" type="ORF">SAMN05421872_107139</name>
</gene>
<dbReference type="GO" id="GO:0005507">
    <property type="term" value="F:copper ion binding"/>
    <property type="evidence" value="ECO:0007669"/>
    <property type="project" value="InterPro"/>
</dbReference>
<dbReference type="Proteomes" id="UP000199034">
    <property type="component" value="Unassembled WGS sequence"/>
</dbReference>
<feature type="transmembrane region" description="Helical" evidence="5">
    <location>
        <begin position="141"/>
        <end position="160"/>
    </location>
</feature>
<evidence type="ECO:0000256" key="6">
    <source>
        <dbReference type="SAM" id="SignalP"/>
    </source>
</evidence>
<accession>A0A1G6TQP0</accession>
<dbReference type="GO" id="GO:0005886">
    <property type="term" value="C:plasma membrane"/>
    <property type="evidence" value="ECO:0007669"/>
    <property type="project" value="TreeGrafter"/>
</dbReference>
<dbReference type="InterPro" id="IPR014756">
    <property type="entry name" value="Ig_E-set"/>
</dbReference>
<dbReference type="InterPro" id="IPR032694">
    <property type="entry name" value="CopC/D"/>
</dbReference>
<keyword evidence="2" id="KW-0479">Metal-binding</keyword>
<dbReference type="GO" id="GO:0046688">
    <property type="term" value="P:response to copper ion"/>
    <property type="evidence" value="ECO:0007669"/>
    <property type="project" value="InterPro"/>
</dbReference>
<comment type="subcellular location">
    <subcellularLocation>
        <location evidence="1">Cell envelope</location>
    </subcellularLocation>
</comment>
<feature type="chain" id="PRO_5038882868" evidence="6">
    <location>
        <begin position="30"/>
        <end position="365"/>
    </location>
</feature>
<evidence type="ECO:0000313" key="8">
    <source>
        <dbReference type="Proteomes" id="UP000199034"/>
    </source>
</evidence>
<dbReference type="Pfam" id="PF04234">
    <property type="entry name" value="CopC"/>
    <property type="match status" value="1"/>
</dbReference>
<feature type="transmembrane region" description="Helical" evidence="5">
    <location>
        <begin position="226"/>
        <end position="244"/>
    </location>
</feature>
<dbReference type="InterPro" id="IPR014755">
    <property type="entry name" value="Cu-Rt/internalin_Ig-like"/>
</dbReference>
<dbReference type="GO" id="GO:0006825">
    <property type="term" value="P:copper ion transport"/>
    <property type="evidence" value="ECO:0007669"/>
    <property type="project" value="InterPro"/>
</dbReference>
<keyword evidence="5" id="KW-0472">Membrane</keyword>
<keyword evidence="3 6" id="KW-0732">Signal</keyword>
<keyword evidence="5" id="KW-0812">Transmembrane</keyword>
<feature type="signal peptide" evidence="6">
    <location>
        <begin position="1"/>
        <end position="29"/>
    </location>
</feature>
<protein>
    <submittedName>
        <fullName evidence="7">Copper transport protein</fullName>
    </submittedName>
</protein>
<sequence length="365" mass="36112">MTRLLRLVLALVVGLLVAAAGTSPAAAHAQLIESDPADGSVVASAPDTVTLTFNEPVRLERARIFAADGTELDVDARSSDSIVTIDPQDDLGEGTVVVSWELESADGHVVSGALSFSVGAPFAGSTGTTGSASGTDAGPDATAAAVLGLLGAAVAVAGLLLRRPVLVRGGWTVAVAAAVLWLPLQTGGGLRESASWLDGALSWRGLLLVGTLAGLAGVVSAGRRATLALGAVVLVAAGTGLVVVPGPTTVAPAVAAPAAGPQELTGALGDGTVTAVVDRADGGSTTLELSVVDEAGEPVAPVAVPAVRFRSADLDIGPIVLEEAGPGAWTGTATLPTAGEWTLEVGVRITEFDNPVVDLPFTIEG</sequence>
<keyword evidence="4" id="KW-0186">Copper</keyword>
<feature type="transmembrane region" description="Helical" evidence="5">
    <location>
        <begin position="202"/>
        <end position="219"/>
    </location>
</feature>
<keyword evidence="8" id="KW-1185">Reference proteome</keyword>